<evidence type="ECO:0000256" key="1">
    <source>
        <dbReference type="ARBA" id="ARBA00000085"/>
    </source>
</evidence>
<keyword evidence="5" id="KW-0597">Phosphoprotein</keyword>
<dbReference type="SUPFAM" id="SSF47384">
    <property type="entry name" value="Homodimeric domain of signal transducing histidine kinase"/>
    <property type="match status" value="1"/>
</dbReference>
<accession>A0A9D9H0I3</accession>
<evidence type="ECO:0000256" key="5">
    <source>
        <dbReference type="ARBA" id="ARBA00022553"/>
    </source>
</evidence>
<dbReference type="InterPro" id="IPR004358">
    <property type="entry name" value="Sig_transdc_His_kin-like_C"/>
</dbReference>
<dbReference type="InterPro" id="IPR050736">
    <property type="entry name" value="Sensor_HK_Regulatory"/>
</dbReference>
<keyword evidence="4" id="KW-1003">Cell membrane</keyword>
<evidence type="ECO:0000256" key="10">
    <source>
        <dbReference type="ARBA" id="ARBA00023012"/>
    </source>
</evidence>
<feature type="non-terminal residue" evidence="13">
    <location>
        <position position="1"/>
    </location>
</feature>
<keyword evidence="9" id="KW-0067">ATP-binding</keyword>
<keyword evidence="8 13" id="KW-0418">Kinase</keyword>
<dbReference type="Gene3D" id="1.10.287.130">
    <property type="match status" value="1"/>
</dbReference>
<dbReference type="InterPro" id="IPR003594">
    <property type="entry name" value="HATPase_dom"/>
</dbReference>
<dbReference type="PROSITE" id="PS50109">
    <property type="entry name" value="HIS_KIN"/>
    <property type="match status" value="1"/>
</dbReference>
<dbReference type="PANTHER" id="PTHR43711">
    <property type="entry name" value="TWO-COMPONENT HISTIDINE KINASE"/>
    <property type="match status" value="1"/>
</dbReference>
<keyword evidence="6" id="KW-0808">Transferase</keyword>
<evidence type="ECO:0000256" key="4">
    <source>
        <dbReference type="ARBA" id="ARBA00022475"/>
    </source>
</evidence>
<gene>
    <name evidence="13" type="ORF">IAC76_06780</name>
</gene>
<dbReference type="InterPro" id="IPR036097">
    <property type="entry name" value="HisK_dim/P_sf"/>
</dbReference>
<dbReference type="EMBL" id="JADIND010000148">
    <property type="protein sequence ID" value="MBO8431077.1"/>
    <property type="molecule type" value="Genomic_DNA"/>
</dbReference>
<name>A0A9D9H0I3_9BACT</name>
<evidence type="ECO:0000256" key="9">
    <source>
        <dbReference type="ARBA" id="ARBA00022840"/>
    </source>
</evidence>
<dbReference type="GO" id="GO:0005886">
    <property type="term" value="C:plasma membrane"/>
    <property type="evidence" value="ECO:0007669"/>
    <property type="project" value="UniProtKB-SubCell"/>
</dbReference>
<dbReference type="InterPro" id="IPR003661">
    <property type="entry name" value="HisK_dim/P_dom"/>
</dbReference>
<keyword evidence="11" id="KW-0472">Membrane</keyword>
<dbReference type="SMART" id="SM00387">
    <property type="entry name" value="HATPase_c"/>
    <property type="match status" value="1"/>
</dbReference>
<dbReference type="Pfam" id="PF02518">
    <property type="entry name" value="HATPase_c"/>
    <property type="match status" value="1"/>
</dbReference>
<evidence type="ECO:0000256" key="11">
    <source>
        <dbReference type="ARBA" id="ARBA00023136"/>
    </source>
</evidence>
<evidence type="ECO:0000256" key="3">
    <source>
        <dbReference type="ARBA" id="ARBA00012438"/>
    </source>
</evidence>
<dbReference type="GO" id="GO:0005524">
    <property type="term" value="F:ATP binding"/>
    <property type="evidence" value="ECO:0007669"/>
    <property type="project" value="UniProtKB-KW"/>
</dbReference>
<reference evidence="13" key="1">
    <citation type="submission" date="2020-10" db="EMBL/GenBank/DDBJ databases">
        <authorList>
            <person name="Gilroy R."/>
        </authorList>
    </citation>
    <scope>NUCLEOTIDE SEQUENCE</scope>
    <source>
        <strain evidence="13">10192</strain>
    </source>
</reference>
<sequence length="351" mass="39621">GCVFYINENLLKPVYTHNFSAEDTEKDNIKGLFKYSLKEPLLVNGCAFALLVISDEQKYTKNEQKIFKTCALLAANIIKEIELTDIMKMQVKALQDGIVEINGFNKVIQEQNKKILEADKIKNKFLSNVSHELRSPLNSIIGFSDMLMAEAFGKLNDKQKEYVNDIQIAGIHLLGMVNEILDISKIEAHAVRMNYSSFDVYLCLKEVLNILKPLYMKKQLIVANKVSEGTFVTADYQKLQQIFFNLISNAIKFTPDSGKIEIFTKSSSKYLSIAVKDNGIGIALKNHRKIFKKFEQISPSTKEGMNSTGLGLTITKELVKLHNGKIILQSRINEGSSFIVKLPLKINCCHD</sequence>
<evidence type="ECO:0000256" key="7">
    <source>
        <dbReference type="ARBA" id="ARBA00022741"/>
    </source>
</evidence>
<comment type="caution">
    <text evidence="13">The sequence shown here is derived from an EMBL/GenBank/DDBJ whole genome shotgun (WGS) entry which is preliminary data.</text>
</comment>
<dbReference type="SUPFAM" id="SSF55874">
    <property type="entry name" value="ATPase domain of HSP90 chaperone/DNA topoisomerase II/histidine kinase"/>
    <property type="match status" value="1"/>
</dbReference>
<dbReference type="PRINTS" id="PR00344">
    <property type="entry name" value="BCTRLSENSOR"/>
</dbReference>
<dbReference type="InterPro" id="IPR005467">
    <property type="entry name" value="His_kinase_dom"/>
</dbReference>
<keyword evidence="7" id="KW-0547">Nucleotide-binding</keyword>
<dbReference type="InterPro" id="IPR036890">
    <property type="entry name" value="HATPase_C_sf"/>
</dbReference>
<feature type="domain" description="Histidine kinase" evidence="12">
    <location>
        <begin position="128"/>
        <end position="346"/>
    </location>
</feature>
<dbReference type="GO" id="GO:0000155">
    <property type="term" value="F:phosphorelay sensor kinase activity"/>
    <property type="evidence" value="ECO:0007669"/>
    <property type="project" value="InterPro"/>
</dbReference>
<dbReference type="PANTHER" id="PTHR43711:SF31">
    <property type="entry name" value="HISTIDINE KINASE"/>
    <property type="match status" value="1"/>
</dbReference>
<evidence type="ECO:0000256" key="6">
    <source>
        <dbReference type="ARBA" id="ARBA00022679"/>
    </source>
</evidence>
<dbReference type="FunFam" id="3.30.565.10:FF:000023">
    <property type="entry name" value="PAS domain-containing sensor histidine kinase"/>
    <property type="match status" value="1"/>
</dbReference>
<dbReference type="Gene3D" id="3.30.565.10">
    <property type="entry name" value="Histidine kinase-like ATPase, C-terminal domain"/>
    <property type="match status" value="1"/>
</dbReference>
<dbReference type="AlphaFoldDB" id="A0A9D9H0I3"/>
<protein>
    <recommendedName>
        <fullName evidence="3">histidine kinase</fullName>
        <ecNumber evidence="3">2.7.13.3</ecNumber>
    </recommendedName>
</protein>
<comment type="subcellular location">
    <subcellularLocation>
        <location evidence="2">Cell membrane</location>
    </subcellularLocation>
</comment>
<organism evidence="13 14">
    <name type="scientific">Candidatus Scatousia excrementipullorum</name>
    <dbReference type="NCBI Taxonomy" id="2840936"/>
    <lineage>
        <taxon>Bacteria</taxon>
        <taxon>Candidatus Scatousia</taxon>
    </lineage>
</organism>
<evidence type="ECO:0000259" key="12">
    <source>
        <dbReference type="PROSITE" id="PS50109"/>
    </source>
</evidence>
<proteinExistence type="predicted"/>
<evidence type="ECO:0000313" key="13">
    <source>
        <dbReference type="EMBL" id="MBO8431077.1"/>
    </source>
</evidence>
<comment type="catalytic activity">
    <reaction evidence="1">
        <text>ATP + protein L-histidine = ADP + protein N-phospho-L-histidine.</text>
        <dbReference type="EC" id="2.7.13.3"/>
    </reaction>
</comment>
<dbReference type="CDD" id="cd00082">
    <property type="entry name" value="HisKA"/>
    <property type="match status" value="1"/>
</dbReference>
<dbReference type="SMART" id="SM00388">
    <property type="entry name" value="HisKA"/>
    <property type="match status" value="1"/>
</dbReference>
<dbReference type="EC" id="2.7.13.3" evidence="3"/>
<evidence type="ECO:0000256" key="8">
    <source>
        <dbReference type="ARBA" id="ARBA00022777"/>
    </source>
</evidence>
<dbReference type="Pfam" id="PF00512">
    <property type="entry name" value="HisKA"/>
    <property type="match status" value="1"/>
</dbReference>
<reference evidence="13" key="2">
    <citation type="journal article" date="2021" name="PeerJ">
        <title>Extensive microbial diversity within the chicken gut microbiome revealed by metagenomics and culture.</title>
        <authorList>
            <person name="Gilroy R."/>
            <person name="Ravi A."/>
            <person name="Getino M."/>
            <person name="Pursley I."/>
            <person name="Horton D.L."/>
            <person name="Alikhan N.F."/>
            <person name="Baker D."/>
            <person name="Gharbi K."/>
            <person name="Hall N."/>
            <person name="Watson M."/>
            <person name="Adriaenssens E.M."/>
            <person name="Foster-Nyarko E."/>
            <person name="Jarju S."/>
            <person name="Secka A."/>
            <person name="Antonio M."/>
            <person name="Oren A."/>
            <person name="Chaudhuri R.R."/>
            <person name="La Ragione R."/>
            <person name="Hildebrand F."/>
            <person name="Pallen M.J."/>
        </authorList>
    </citation>
    <scope>NUCLEOTIDE SEQUENCE</scope>
    <source>
        <strain evidence="13">10192</strain>
    </source>
</reference>
<evidence type="ECO:0000256" key="2">
    <source>
        <dbReference type="ARBA" id="ARBA00004236"/>
    </source>
</evidence>
<dbReference type="Proteomes" id="UP000823632">
    <property type="component" value="Unassembled WGS sequence"/>
</dbReference>
<evidence type="ECO:0000313" key="14">
    <source>
        <dbReference type="Proteomes" id="UP000823632"/>
    </source>
</evidence>
<keyword evidence="10" id="KW-0902">Two-component regulatory system</keyword>